<sequence length="113" mass="12720">LLSFLSVIIIVKRHLLKNDCIQEGLLRKPKVFIFNADSPIYKKGDKNQAGEGGKPVKINQEQLSAQEREKYAAGFRNNAFNQYVSDMISIHRSLPSTIDEEELTSMVDTCGYG</sequence>
<reference evidence="2" key="1">
    <citation type="submission" date="2017-02" db="UniProtKB">
        <authorList>
            <consortium name="WormBaseParasite"/>
        </authorList>
    </citation>
    <scope>IDENTIFICATION</scope>
</reference>
<keyword evidence="1" id="KW-1185">Reference proteome</keyword>
<dbReference type="AlphaFoldDB" id="A0A0M3HHU0"/>
<proteinExistence type="predicted"/>
<accession>A0A0M3HHU0</accession>
<dbReference type="Gene3D" id="3.90.550.10">
    <property type="entry name" value="Spore Coat Polysaccharide Biosynthesis Protein SpsA, Chain A"/>
    <property type="match status" value="1"/>
</dbReference>
<name>A0A0M3HHU0_ASCLU</name>
<dbReference type="WBParaSite" id="ALUE_0000108501-mRNA-1">
    <property type="protein sequence ID" value="ALUE_0000108501-mRNA-1"/>
    <property type="gene ID" value="ALUE_0000108501"/>
</dbReference>
<organism evidence="1 2">
    <name type="scientific">Ascaris lumbricoides</name>
    <name type="common">Giant roundworm</name>
    <dbReference type="NCBI Taxonomy" id="6252"/>
    <lineage>
        <taxon>Eukaryota</taxon>
        <taxon>Metazoa</taxon>
        <taxon>Ecdysozoa</taxon>
        <taxon>Nematoda</taxon>
        <taxon>Chromadorea</taxon>
        <taxon>Rhabditida</taxon>
        <taxon>Spirurina</taxon>
        <taxon>Ascaridomorpha</taxon>
        <taxon>Ascaridoidea</taxon>
        <taxon>Ascarididae</taxon>
        <taxon>Ascaris</taxon>
    </lineage>
</organism>
<protein>
    <submittedName>
        <fullName evidence="2">DNA polymerase epsilon catalytic subunit</fullName>
    </submittedName>
</protein>
<dbReference type="InterPro" id="IPR029044">
    <property type="entry name" value="Nucleotide-diphossugar_trans"/>
</dbReference>
<dbReference type="Proteomes" id="UP000036681">
    <property type="component" value="Unplaced"/>
</dbReference>
<evidence type="ECO:0000313" key="1">
    <source>
        <dbReference type="Proteomes" id="UP000036681"/>
    </source>
</evidence>
<evidence type="ECO:0000313" key="2">
    <source>
        <dbReference type="WBParaSite" id="ALUE_0000108501-mRNA-1"/>
    </source>
</evidence>